<dbReference type="AlphaFoldDB" id="A0A8T0GFP0"/>
<dbReference type="GO" id="GO:0016197">
    <property type="term" value="P:endosomal transport"/>
    <property type="evidence" value="ECO:0007669"/>
    <property type="project" value="TreeGrafter"/>
</dbReference>
<dbReference type="Pfam" id="PF04841">
    <property type="entry name" value="Vps16_N"/>
    <property type="match status" value="1"/>
</dbReference>
<dbReference type="PIRSF" id="PIRSF007949">
    <property type="entry name" value="VPS16"/>
    <property type="match status" value="1"/>
</dbReference>
<reference evidence="4" key="1">
    <citation type="submission" date="2020-06" db="EMBL/GenBank/DDBJ databases">
        <title>WGS assembly of Ceratodon purpureus strain R40.</title>
        <authorList>
            <person name="Carey S.B."/>
            <person name="Jenkins J."/>
            <person name="Shu S."/>
            <person name="Lovell J.T."/>
            <person name="Sreedasyam A."/>
            <person name="Maumus F."/>
            <person name="Tiley G.P."/>
            <person name="Fernandez-Pozo N."/>
            <person name="Barry K."/>
            <person name="Chen C."/>
            <person name="Wang M."/>
            <person name="Lipzen A."/>
            <person name="Daum C."/>
            <person name="Saski C.A."/>
            <person name="Payton A.C."/>
            <person name="Mcbreen J.C."/>
            <person name="Conrad R.E."/>
            <person name="Kollar L.M."/>
            <person name="Olsson S."/>
            <person name="Huttunen S."/>
            <person name="Landis J.B."/>
            <person name="Wickett N.J."/>
            <person name="Johnson M.G."/>
            <person name="Rensing S.A."/>
            <person name="Grimwood J."/>
            <person name="Schmutz J."/>
            <person name="Mcdaniel S.F."/>
        </authorList>
    </citation>
    <scope>NUCLEOTIDE SEQUENCE</scope>
    <source>
        <strain evidence="4">R40</strain>
    </source>
</reference>
<dbReference type="EMBL" id="CM026431">
    <property type="protein sequence ID" value="KAG0558248.1"/>
    <property type="molecule type" value="Genomic_DNA"/>
</dbReference>
<dbReference type="InterPro" id="IPR036322">
    <property type="entry name" value="WD40_repeat_dom_sf"/>
</dbReference>
<evidence type="ECO:0000259" key="3">
    <source>
        <dbReference type="Pfam" id="PF04841"/>
    </source>
</evidence>
<accession>A0A8T0GFP0</accession>
<dbReference type="Pfam" id="PF04840">
    <property type="entry name" value="Vps16_C"/>
    <property type="match status" value="1"/>
</dbReference>
<comment type="similarity">
    <text evidence="1">Belongs to the VPS16 family.</text>
</comment>
<evidence type="ECO:0000313" key="5">
    <source>
        <dbReference type="Proteomes" id="UP000822688"/>
    </source>
</evidence>
<dbReference type="GO" id="GO:0042144">
    <property type="term" value="P:vacuole fusion, non-autophagic"/>
    <property type="evidence" value="ECO:0007669"/>
    <property type="project" value="TreeGrafter"/>
</dbReference>
<dbReference type="InterPro" id="IPR006925">
    <property type="entry name" value="Vps16_C"/>
</dbReference>
<dbReference type="GO" id="GO:0005765">
    <property type="term" value="C:lysosomal membrane"/>
    <property type="evidence" value="ECO:0007669"/>
    <property type="project" value="TreeGrafter"/>
</dbReference>
<dbReference type="GO" id="GO:0030897">
    <property type="term" value="C:HOPS complex"/>
    <property type="evidence" value="ECO:0007669"/>
    <property type="project" value="TreeGrafter"/>
</dbReference>
<dbReference type="Proteomes" id="UP000822688">
    <property type="component" value="Chromosome 10"/>
</dbReference>
<protein>
    <recommendedName>
        <fullName evidence="6">Protein VACUOLELESS1</fullName>
    </recommendedName>
</protein>
<comment type="caution">
    <text evidence="4">The sequence shown here is derived from an EMBL/GenBank/DDBJ whole genome shotgun (WGS) entry which is preliminary data.</text>
</comment>
<dbReference type="GO" id="GO:0003779">
    <property type="term" value="F:actin binding"/>
    <property type="evidence" value="ECO:0007669"/>
    <property type="project" value="TreeGrafter"/>
</dbReference>
<dbReference type="InterPro" id="IPR016534">
    <property type="entry name" value="VPS16"/>
</dbReference>
<dbReference type="PANTHER" id="PTHR12811">
    <property type="entry name" value="VACUOLAR PROTEIN SORTING VPS16"/>
    <property type="match status" value="1"/>
</dbReference>
<evidence type="ECO:0000313" key="4">
    <source>
        <dbReference type="EMBL" id="KAG0558246.1"/>
    </source>
</evidence>
<feature type="domain" description="Vps16 C-terminal" evidence="2">
    <location>
        <begin position="505"/>
        <end position="676"/>
    </location>
</feature>
<dbReference type="PANTHER" id="PTHR12811:SF0">
    <property type="entry name" value="VACUOLAR PROTEIN SORTING-ASSOCIATED PROTEIN 16 HOMOLOG"/>
    <property type="match status" value="1"/>
</dbReference>
<dbReference type="InterPro" id="IPR006926">
    <property type="entry name" value="Vps16_N"/>
</dbReference>
<feature type="domain" description="Vps16 N-terminal" evidence="3">
    <location>
        <begin position="7"/>
        <end position="409"/>
    </location>
</feature>
<proteinExistence type="inferred from homology"/>
<name>A0A8T0GFP0_CERPU</name>
<dbReference type="GO" id="GO:0005768">
    <property type="term" value="C:endosome"/>
    <property type="evidence" value="ECO:0007669"/>
    <property type="project" value="TreeGrafter"/>
</dbReference>
<dbReference type="SUPFAM" id="SSF50978">
    <property type="entry name" value="WD40 repeat-like"/>
    <property type="match status" value="1"/>
</dbReference>
<dbReference type="GO" id="GO:0006886">
    <property type="term" value="P:intracellular protein transport"/>
    <property type="evidence" value="ECO:0007669"/>
    <property type="project" value="InterPro"/>
</dbReference>
<sequence>MAISIAAEWEVLNNRYYRKQEIYTMCWNSVDLSRHKVACSKFGGPVAMVRDESKMVQLKAESARAKLLLFTSSGKLLSSVPWDRPGGRLIALGWTDEEVLLAVVHDGTIFQYNIHGELIPEQLSLGQECWNQGVAECIIWGSGLVVLTEQNQLFSIPNLETQTVVKLADPLLEDPPHCMAVVEPQYTLSGNLEVLLAVGSSVLMVDAENVRNQMVDFGPIQKMTLSSNGNLLACFTHDGRLLVVYPDFSKSLLEHLTESALPPEQLVWCGVDSVLLYWEEELVMVGPYGDAVRWAYDEPIVLIPECDGVRILSNTFMEFLRRVPDSTVSIFKIGSTSPAAMLFDALEQFDKRSAKADENIRLISDKLPDAVGDCIDAAGHEFDISLQRTLLRAAAYGRAFCRKFDRDQFQDMCRTLRVLNAVRQFEIGIPLSIQQFKDLTAPVLIARLVNAHRHLLALRISEYLDLSKEVVLVHWACTKIIASSDVPDSVLLELLLEKLKACPGISYATVAADAHRNGRQKLAALLLDYEPRASEQVPLLTSMGEGERALVKAIESGDTNLVYFSILHLWRQRPLPEFFRIVQAKTLARNLFIAYARQNDPEILKKFFISIGQIQSAAEVFLKESWSFSRSIGNRSGSALQGPRLKTIDQAADLYAQTKEHMFERAAAEEQGKLLK</sequence>
<evidence type="ECO:0008006" key="6">
    <source>
        <dbReference type="Google" id="ProtNLM"/>
    </source>
</evidence>
<organism evidence="4 5">
    <name type="scientific">Ceratodon purpureus</name>
    <name type="common">Fire moss</name>
    <name type="synonym">Dicranum purpureum</name>
    <dbReference type="NCBI Taxonomy" id="3225"/>
    <lineage>
        <taxon>Eukaryota</taxon>
        <taxon>Viridiplantae</taxon>
        <taxon>Streptophyta</taxon>
        <taxon>Embryophyta</taxon>
        <taxon>Bryophyta</taxon>
        <taxon>Bryophytina</taxon>
        <taxon>Bryopsida</taxon>
        <taxon>Dicranidae</taxon>
        <taxon>Pseudoditrichales</taxon>
        <taxon>Ditrichaceae</taxon>
        <taxon>Ceratodon</taxon>
    </lineage>
</organism>
<dbReference type="EMBL" id="CM026431">
    <property type="protein sequence ID" value="KAG0558246.1"/>
    <property type="molecule type" value="Genomic_DNA"/>
</dbReference>
<evidence type="ECO:0000259" key="2">
    <source>
        <dbReference type="Pfam" id="PF04840"/>
    </source>
</evidence>
<gene>
    <name evidence="4" type="ORF">KC19_10G014100</name>
</gene>
<evidence type="ECO:0000256" key="1">
    <source>
        <dbReference type="ARBA" id="ARBA00009250"/>
    </source>
</evidence>
<keyword evidence="5" id="KW-1185">Reference proteome</keyword>